<dbReference type="SMART" id="SM00850">
    <property type="entry name" value="LytTR"/>
    <property type="match status" value="1"/>
</dbReference>
<dbReference type="PROSITE" id="PS50930">
    <property type="entry name" value="HTH_LYTTR"/>
    <property type="match status" value="1"/>
</dbReference>
<keyword evidence="1" id="KW-0597">Phosphoprotein</keyword>
<gene>
    <name evidence="4" type="ORF">GCM10023184_11330</name>
</gene>
<proteinExistence type="predicted"/>
<dbReference type="Pfam" id="PF00072">
    <property type="entry name" value="Response_reg"/>
    <property type="match status" value="1"/>
</dbReference>
<dbReference type="InterPro" id="IPR046947">
    <property type="entry name" value="LytR-like"/>
</dbReference>
<evidence type="ECO:0000259" key="2">
    <source>
        <dbReference type="PROSITE" id="PS50110"/>
    </source>
</evidence>
<organism evidence="4 5">
    <name type="scientific">Flaviaesturariibacter amylovorans</name>
    <dbReference type="NCBI Taxonomy" id="1084520"/>
    <lineage>
        <taxon>Bacteria</taxon>
        <taxon>Pseudomonadati</taxon>
        <taxon>Bacteroidota</taxon>
        <taxon>Chitinophagia</taxon>
        <taxon>Chitinophagales</taxon>
        <taxon>Chitinophagaceae</taxon>
        <taxon>Flaviaestuariibacter</taxon>
    </lineage>
</organism>
<dbReference type="PANTHER" id="PTHR37299:SF1">
    <property type="entry name" value="STAGE 0 SPORULATION PROTEIN A HOMOLOG"/>
    <property type="match status" value="1"/>
</dbReference>
<keyword evidence="4" id="KW-0238">DNA-binding</keyword>
<dbReference type="InterPro" id="IPR011006">
    <property type="entry name" value="CheY-like_superfamily"/>
</dbReference>
<evidence type="ECO:0000313" key="4">
    <source>
        <dbReference type="EMBL" id="GAA4324123.1"/>
    </source>
</evidence>
<dbReference type="InterPro" id="IPR007492">
    <property type="entry name" value="LytTR_DNA-bd_dom"/>
</dbReference>
<dbReference type="InterPro" id="IPR001789">
    <property type="entry name" value="Sig_transdc_resp-reg_receiver"/>
</dbReference>
<evidence type="ECO:0000313" key="5">
    <source>
        <dbReference type="Proteomes" id="UP001501725"/>
    </source>
</evidence>
<dbReference type="Gene3D" id="2.40.50.1020">
    <property type="entry name" value="LytTr DNA-binding domain"/>
    <property type="match status" value="1"/>
</dbReference>
<dbReference type="PANTHER" id="PTHR37299">
    <property type="entry name" value="TRANSCRIPTIONAL REGULATOR-RELATED"/>
    <property type="match status" value="1"/>
</dbReference>
<sequence>MNILIVEDEPLLRRRLQSLLEDLDPEARVTGHTGSVQQTVEWLQRNEAPDLIFLDIELGDGRAFDILERHPVTSPLIFVTAYDEFAVRAFRVNSLDYLLKPVRREELAAALGKFRQWQRSREAVAGLQDQLEALLHSLQPARPRTRFLVRRGQKMRSVEVADVAYIMVHNSLQYIVTRDNQRFLIDHSIDDLERELDGQRFFRANRQVILAHDIIANVQPEPHSKLRVEVTVPFDGPIMISRNRAKEFREWMGA</sequence>
<name>A0ABP8GH93_9BACT</name>
<reference evidence="5" key="1">
    <citation type="journal article" date="2019" name="Int. J. Syst. Evol. Microbiol.">
        <title>The Global Catalogue of Microorganisms (GCM) 10K type strain sequencing project: providing services to taxonomists for standard genome sequencing and annotation.</title>
        <authorList>
            <consortium name="The Broad Institute Genomics Platform"/>
            <consortium name="The Broad Institute Genome Sequencing Center for Infectious Disease"/>
            <person name="Wu L."/>
            <person name="Ma J."/>
        </authorList>
    </citation>
    <scope>NUCLEOTIDE SEQUENCE [LARGE SCALE GENOMIC DNA]</scope>
    <source>
        <strain evidence="5">JCM 17919</strain>
    </source>
</reference>
<protein>
    <submittedName>
        <fullName evidence="4">LytTR family DNA-binding domain-containing protein</fullName>
    </submittedName>
</protein>
<evidence type="ECO:0000259" key="3">
    <source>
        <dbReference type="PROSITE" id="PS50930"/>
    </source>
</evidence>
<dbReference type="Pfam" id="PF04397">
    <property type="entry name" value="LytTR"/>
    <property type="match status" value="1"/>
</dbReference>
<dbReference type="SUPFAM" id="SSF52172">
    <property type="entry name" value="CheY-like"/>
    <property type="match status" value="1"/>
</dbReference>
<dbReference type="RefSeq" id="WP_345254091.1">
    <property type="nucleotide sequence ID" value="NZ_BAABGY010000005.1"/>
</dbReference>
<evidence type="ECO:0000256" key="1">
    <source>
        <dbReference type="PROSITE-ProRule" id="PRU00169"/>
    </source>
</evidence>
<feature type="domain" description="Response regulatory" evidence="2">
    <location>
        <begin position="2"/>
        <end position="115"/>
    </location>
</feature>
<dbReference type="Gene3D" id="3.40.50.2300">
    <property type="match status" value="1"/>
</dbReference>
<comment type="caution">
    <text evidence="4">The sequence shown here is derived from an EMBL/GenBank/DDBJ whole genome shotgun (WGS) entry which is preliminary data.</text>
</comment>
<feature type="domain" description="HTH LytTR-type" evidence="3">
    <location>
        <begin position="147"/>
        <end position="254"/>
    </location>
</feature>
<feature type="modified residue" description="4-aspartylphosphate" evidence="1">
    <location>
        <position position="55"/>
    </location>
</feature>
<dbReference type="EMBL" id="BAABGY010000005">
    <property type="protein sequence ID" value="GAA4324123.1"/>
    <property type="molecule type" value="Genomic_DNA"/>
</dbReference>
<dbReference type="PROSITE" id="PS50110">
    <property type="entry name" value="RESPONSE_REGULATORY"/>
    <property type="match status" value="1"/>
</dbReference>
<accession>A0ABP8GH93</accession>
<keyword evidence="5" id="KW-1185">Reference proteome</keyword>
<dbReference type="Proteomes" id="UP001501725">
    <property type="component" value="Unassembled WGS sequence"/>
</dbReference>
<dbReference type="GO" id="GO:0003677">
    <property type="term" value="F:DNA binding"/>
    <property type="evidence" value="ECO:0007669"/>
    <property type="project" value="UniProtKB-KW"/>
</dbReference>
<dbReference type="SMART" id="SM00448">
    <property type="entry name" value="REC"/>
    <property type="match status" value="1"/>
</dbReference>